<feature type="domain" description="Rhodanese" evidence="1">
    <location>
        <begin position="13"/>
        <end position="89"/>
    </location>
</feature>
<comment type="caution">
    <text evidence="2">The sequence shown here is derived from an EMBL/GenBank/DDBJ whole genome shotgun (WGS) entry which is preliminary data.</text>
</comment>
<dbReference type="EMBL" id="LAZR01068839">
    <property type="protein sequence ID" value="KKK48888.1"/>
    <property type="molecule type" value="Genomic_DNA"/>
</dbReference>
<reference evidence="2" key="1">
    <citation type="journal article" date="2015" name="Nature">
        <title>Complex archaea that bridge the gap between prokaryotes and eukaryotes.</title>
        <authorList>
            <person name="Spang A."/>
            <person name="Saw J.H."/>
            <person name="Jorgensen S.L."/>
            <person name="Zaremba-Niedzwiedzka K."/>
            <person name="Martijn J."/>
            <person name="Lind A.E."/>
            <person name="van Eijk R."/>
            <person name="Schleper C."/>
            <person name="Guy L."/>
            <person name="Ettema T.J."/>
        </authorList>
    </citation>
    <scope>NUCLEOTIDE SEQUENCE</scope>
</reference>
<dbReference type="Pfam" id="PF00581">
    <property type="entry name" value="Rhodanese"/>
    <property type="match status" value="1"/>
</dbReference>
<accession>A0A0F8VWW3</accession>
<name>A0A0F8VWW3_9ZZZZ</name>
<evidence type="ECO:0000259" key="1">
    <source>
        <dbReference type="PROSITE" id="PS50206"/>
    </source>
</evidence>
<feature type="non-terminal residue" evidence="2">
    <location>
        <position position="90"/>
    </location>
</feature>
<sequence length="90" mass="10256">MIIHTKELEQILNESNLVLIDTRSYKEYSENHIPSAINLDLFAFHWFDTSKKGIANFNAQTTDLFSFVGITNEKKVVFYDDVSGILAARG</sequence>
<dbReference type="AlphaFoldDB" id="A0A0F8VWW3"/>
<dbReference type="PROSITE" id="PS50206">
    <property type="entry name" value="RHODANESE_3"/>
    <property type="match status" value="1"/>
</dbReference>
<organism evidence="2">
    <name type="scientific">marine sediment metagenome</name>
    <dbReference type="NCBI Taxonomy" id="412755"/>
    <lineage>
        <taxon>unclassified sequences</taxon>
        <taxon>metagenomes</taxon>
        <taxon>ecological metagenomes</taxon>
    </lineage>
</organism>
<proteinExistence type="predicted"/>
<dbReference type="SUPFAM" id="SSF52821">
    <property type="entry name" value="Rhodanese/Cell cycle control phosphatase"/>
    <property type="match status" value="1"/>
</dbReference>
<evidence type="ECO:0000313" key="2">
    <source>
        <dbReference type="EMBL" id="KKK48888.1"/>
    </source>
</evidence>
<dbReference type="InterPro" id="IPR001763">
    <property type="entry name" value="Rhodanese-like_dom"/>
</dbReference>
<dbReference type="Gene3D" id="3.40.250.10">
    <property type="entry name" value="Rhodanese-like domain"/>
    <property type="match status" value="1"/>
</dbReference>
<protein>
    <recommendedName>
        <fullName evidence="1">Rhodanese domain-containing protein</fullName>
    </recommendedName>
</protein>
<gene>
    <name evidence="2" type="ORF">LCGC14_3140610</name>
</gene>
<dbReference type="InterPro" id="IPR036873">
    <property type="entry name" value="Rhodanese-like_dom_sf"/>
</dbReference>